<dbReference type="EMBL" id="GBRH01198979">
    <property type="protein sequence ID" value="JAD98916.1"/>
    <property type="molecule type" value="Transcribed_RNA"/>
</dbReference>
<accession>A0A0A9EFQ6</accession>
<evidence type="ECO:0000313" key="1">
    <source>
        <dbReference type="EMBL" id="JAD98916.1"/>
    </source>
</evidence>
<reference evidence="1" key="1">
    <citation type="submission" date="2014-09" db="EMBL/GenBank/DDBJ databases">
        <authorList>
            <person name="Magalhaes I.L.F."/>
            <person name="Oliveira U."/>
            <person name="Santos F.R."/>
            <person name="Vidigal T.H.D.A."/>
            <person name="Brescovit A.D."/>
            <person name="Santos A.J."/>
        </authorList>
    </citation>
    <scope>NUCLEOTIDE SEQUENCE</scope>
    <source>
        <tissue evidence="1">Shoot tissue taken approximately 20 cm above the soil surface</tissue>
    </source>
</reference>
<protein>
    <submittedName>
        <fullName evidence="1">Uncharacterized protein</fullName>
    </submittedName>
</protein>
<reference evidence="1" key="2">
    <citation type="journal article" date="2015" name="Data Brief">
        <title>Shoot transcriptome of the giant reed, Arundo donax.</title>
        <authorList>
            <person name="Barrero R.A."/>
            <person name="Guerrero F.D."/>
            <person name="Moolhuijzen P."/>
            <person name="Goolsby J.A."/>
            <person name="Tidwell J."/>
            <person name="Bellgard S.E."/>
            <person name="Bellgard M.I."/>
        </authorList>
    </citation>
    <scope>NUCLEOTIDE SEQUENCE</scope>
    <source>
        <tissue evidence="1">Shoot tissue taken approximately 20 cm above the soil surface</tissue>
    </source>
</reference>
<dbReference type="AlphaFoldDB" id="A0A0A9EFQ6"/>
<organism evidence="1">
    <name type="scientific">Arundo donax</name>
    <name type="common">Giant reed</name>
    <name type="synonym">Donax arundinaceus</name>
    <dbReference type="NCBI Taxonomy" id="35708"/>
    <lineage>
        <taxon>Eukaryota</taxon>
        <taxon>Viridiplantae</taxon>
        <taxon>Streptophyta</taxon>
        <taxon>Embryophyta</taxon>
        <taxon>Tracheophyta</taxon>
        <taxon>Spermatophyta</taxon>
        <taxon>Magnoliopsida</taxon>
        <taxon>Liliopsida</taxon>
        <taxon>Poales</taxon>
        <taxon>Poaceae</taxon>
        <taxon>PACMAD clade</taxon>
        <taxon>Arundinoideae</taxon>
        <taxon>Arundineae</taxon>
        <taxon>Arundo</taxon>
    </lineage>
</organism>
<sequence>MLIYIPLNSAFIYLTHVLLIHCN</sequence>
<proteinExistence type="predicted"/>
<name>A0A0A9EFQ6_ARUDO</name>